<dbReference type="InterPro" id="IPR005135">
    <property type="entry name" value="Endo/exonuclease/phosphatase"/>
</dbReference>
<dbReference type="InterPro" id="IPR036691">
    <property type="entry name" value="Endo/exonu/phosph_ase_sf"/>
</dbReference>
<dbReference type="AlphaFoldDB" id="A9KE04"/>
<accession>A9KE04</accession>
<dbReference type="Pfam" id="PF03372">
    <property type="entry name" value="Exo_endo_phos"/>
    <property type="match status" value="1"/>
</dbReference>
<keyword evidence="2" id="KW-0378">Hydrolase</keyword>
<gene>
    <name evidence="2" type="ordered locus">CBUD_1158</name>
</gene>
<dbReference type="GO" id="GO:0004519">
    <property type="term" value="F:endonuclease activity"/>
    <property type="evidence" value="ECO:0007669"/>
    <property type="project" value="UniProtKB-KW"/>
</dbReference>
<organism evidence="2 3">
    <name type="scientific">Coxiella burnetii (strain Dugway 5J108-111)</name>
    <dbReference type="NCBI Taxonomy" id="434922"/>
    <lineage>
        <taxon>Bacteria</taxon>
        <taxon>Pseudomonadati</taxon>
        <taxon>Pseudomonadota</taxon>
        <taxon>Gammaproteobacteria</taxon>
        <taxon>Legionellales</taxon>
        <taxon>Coxiellaceae</taxon>
        <taxon>Coxiella</taxon>
    </lineage>
</organism>
<dbReference type="GO" id="GO:0016020">
    <property type="term" value="C:membrane"/>
    <property type="evidence" value="ECO:0007669"/>
    <property type="project" value="GOC"/>
</dbReference>
<keyword evidence="2" id="KW-0255">Endonuclease</keyword>
<dbReference type="SUPFAM" id="SSF56219">
    <property type="entry name" value="DNase I-like"/>
    <property type="match status" value="1"/>
</dbReference>
<dbReference type="EMBL" id="CP000733">
    <property type="protein sequence ID" value="ABS77686.1"/>
    <property type="molecule type" value="Genomic_DNA"/>
</dbReference>
<dbReference type="GO" id="GO:0006506">
    <property type="term" value="P:GPI anchor biosynthetic process"/>
    <property type="evidence" value="ECO:0007669"/>
    <property type="project" value="TreeGrafter"/>
</dbReference>
<dbReference type="PANTHER" id="PTHR14859:SF1">
    <property type="entry name" value="PGAP2-INTERACTING PROTEIN"/>
    <property type="match status" value="1"/>
</dbReference>
<sequence length="255" mass="29587">MESLTPKRDAFTVLSYNIHKGFSARYRRFVLPDIREALRAIDADIVLLQEVQGKHRKSRLKKFAHADLPQTEFIAESKWPHYMYGKNAVYGSAHHGNALLSNFPFKMVENINVSLSQRASRSILHAIIDYEPTVELHVICIHLGLFRAERDYQLITLSKRIEAHVPSHAPLIIAGDFNDWRRGAFNYMEKELELKEVYKVLEGKHAKTYPASRPTLEVDRIYYRGLKLLSGEIFNESYWKKLSDHLPLHAKFAIE</sequence>
<protein>
    <submittedName>
        <fullName evidence="2">Endonuclease/exonuclease/phosphatase family protein</fullName>
    </submittedName>
</protein>
<evidence type="ECO:0000313" key="3">
    <source>
        <dbReference type="Proteomes" id="UP000008555"/>
    </source>
</evidence>
<dbReference type="RefSeq" id="WP_005772488.1">
    <property type="nucleotide sequence ID" value="NC_009727.1"/>
</dbReference>
<keyword evidence="2" id="KW-0540">Nuclease</keyword>
<dbReference type="HOGENOM" id="CLU_060500_3_2_6"/>
<dbReference type="Gene3D" id="3.60.10.10">
    <property type="entry name" value="Endonuclease/exonuclease/phosphatase"/>
    <property type="match status" value="1"/>
</dbReference>
<dbReference type="PANTHER" id="PTHR14859">
    <property type="entry name" value="CALCOFLUOR WHITE HYPERSENSITIVE PROTEIN PRECURSOR"/>
    <property type="match status" value="1"/>
</dbReference>
<reference evidence="2 3" key="1">
    <citation type="journal article" date="2009" name="Infect. Immun.">
        <title>Comparative genomics reveal extensive transposon-mediated genomic plasticity and diversity among potential effector proteins within the genus Coxiella.</title>
        <authorList>
            <person name="Beare P.A."/>
            <person name="Unsworth N."/>
            <person name="Andoh M."/>
            <person name="Voth D.E."/>
            <person name="Omsland A."/>
            <person name="Gilk S.D."/>
            <person name="Williams K.P."/>
            <person name="Sobral B.W."/>
            <person name="Kupko J.J.III."/>
            <person name="Porcella S.F."/>
            <person name="Samuel J.E."/>
            <person name="Heinzen R.A."/>
        </authorList>
    </citation>
    <scope>NUCLEOTIDE SEQUENCE [LARGE SCALE GENOMIC DNA]</scope>
    <source>
        <strain evidence="2 3">Dugway 5J108-111</strain>
    </source>
</reference>
<evidence type="ECO:0000313" key="2">
    <source>
        <dbReference type="EMBL" id="ABS77686.1"/>
    </source>
</evidence>
<evidence type="ECO:0000259" key="1">
    <source>
        <dbReference type="Pfam" id="PF03372"/>
    </source>
</evidence>
<name>A9KE04_COXBN</name>
<proteinExistence type="predicted"/>
<dbReference type="Proteomes" id="UP000008555">
    <property type="component" value="Chromosome"/>
</dbReference>
<dbReference type="KEGG" id="cbd:CBUD_1158"/>
<dbReference type="InterPro" id="IPR051916">
    <property type="entry name" value="GPI-anchor_lipid_remodeler"/>
</dbReference>
<feature type="domain" description="Endonuclease/exonuclease/phosphatase" evidence="1">
    <location>
        <begin position="14"/>
        <end position="245"/>
    </location>
</feature>